<comment type="subcellular location">
    <subcellularLocation>
        <location evidence="1">Secreted</location>
    </subcellularLocation>
</comment>
<dbReference type="InterPro" id="IPR001314">
    <property type="entry name" value="Peptidase_S1A"/>
</dbReference>
<reference evidence="9 10" key="1">
    <citation type="submission" date="2020-08" db="EMBL/GenBank/DDBJ databases">
        <title>Aphidius gifuensis genome sequencing and assembly.</title>
        <authorList>
            <person name="Du Z."/>
        </authorList>
    </citation>
    <scope>NUCLEOTIDE SEQUENCE [LARGE SCALE GENOMIC DNA]</scope>
    <source>
        <strain evidence="9">YNYX2018</strain>
        <tissue evidence="9">Adults</tissue>
    </source>
</reference>
<dbReference type="PROSITE" id="PS50240">
    <property type="entry name" value="TRYPSIN_DOM"/>
    <property type="match status" value="1"/>
</dbReference>
<dbReference type="PRINTS" id="PR00722">
    <property type="entry name" value="CHYMOTRYPSIN"/>
</dbReference>
<evidence type="ECO:0000256" key="6">
    <source>
        <dbReference type="ARBA" id="ARBA00024195"/>
    </source>
</evidence>
<protein>
    <recommendedName>
        <fullName evidence="8">Peptidase S1 domain-containing protein</fullName>
    </recommendedName>
</protein>
<keyword evidence="4" id="KW-1015">Disulfide bond</keyword>
<dbReference type="PROSITE" id="PS00135">
    <property type="entry name" value="TRYPSIN_SER"/>
    <property type="match status" value="1"/>
</dbReference>
<proteinExistence type="inferred from homology"/>
<keyword evidence="3 7" id="KW-0732">Signal</keyword>
<dbReference type="Proteomes" id="UP000639338">
    <property type="component" value="Unassembled WGS sequence"/>
</dbReference>
<accession>A0A834Y4V1</accession>
<name>A0A834Y4V1_APHGI</name>
<keyword evidence="2" id="KW-0964">Secreted</keyword>
<organism evidence="9 10">
    <name type="scientific">Aphidius gifuensis</name>
    <name type="common">Parasitoid wasp</name>
    <dbReference type="NCBI Taxonomy" id="684658"/>
    <lineage>
        <taxon>Eukaryota</taxon>
        <taxon>Metazoa</taxon>
        <taxon>Ecdysozoa</taxon>
        <taxon>Arthropoda</taxon>
        <taxon>Hexapoda</taxon>
        <taxon>Insecta</taxon>
        <taxon>Pterygota</taxon>
        <taxon>Neoptera</taxon>
        <taxon>Endopterygota</taxon>
        <taxon>Hymenoptera</taxon>
        <taxon>Apocrita</taxon>
        <taxon>Ichneumonoidea</taxon>
        <taxon>Braconidae</taxon>
        <taxon>Aphidiinae</taxon>
        <taxon>Aphidius</taxon>
    </lineage>
</organism>
<dbReference type="FunFam" id="2.40.10.10:FF:000068">
    <property type="entry name" value="transmembrane protease serine 2"/>
    <property type="match status" value="1"/>
</dbReference>
<keyword evidence="10" id="KW-1185">Reference proteome</keyword>
<evidence type="ECO:0000256" key="3">
    <source>
        <dbReference type="ARBA" id="ARBA00022729"/>
    </source>
</evidence>
<evidence type="ECO:0000256" key="5">
    <source>
        <dbReference type="ARBA" id="ARBA00023180"/>
    </source>
</evidence>
<sequence>MFIQCIFFLSLFINKVFSDDYMPVNRIVNALPAELNQFPYQVSISLAGVWGVPFIISQNPICSGSIIHPRWILTSAYCVYELTSKDRILVQAGKNFINEATEPYQQNRFVNKVYLHPSYPGENARHDIALLTLDKPLSINQNVMAVNLPAPEVVYLGEGIVAGWGSTSFSQNTELSTELRYDTVPIIEHDKCNEILKDKRLPLQVFSEQICTGSGIRNSAVCNGDSGGPLVTKEKLDGYHVQIGIISWGLFPCGKDEIGAVYTRVSCYIDWIDDIVLSDKDNIKNTEFEQQ</sequence>
<evidence type="ECO:0000313" key="9">
    <source>
        <dbReference type="EMBL" id="KAF7996817.1"/>
    </source>
</evidence>
<gene>
    <name evidence="9" type="ORF">HCN44_002463</name>
</gene>
<dbReference type="InterPro" id="IPR001254">
    <property type="entry name" value="Trypsin_dom"/>
</dbReference>
<feature type="signal peptide" evidence="7">
    <location>
        <begin position="1"/>
        <end position="18"/>
    </location>
</feature>
<dbReference type="InterPro" id="IPR043504">
    <property type="entry name" value="Peptidase_S1_PA_chymotrypsin"/>
</dbReference>
<evidence type="ECO:0000313" key="10">
    <source>
        <dbReference type="Proteomes" id="UP000639338"/>
    </source>
</evidence>
<dbReference type="CDD" id="cd00190">
    <property type="entry name" value="Tryp_SPc"/>
    <property type="match status" value="1"/>
</dbReference>
<evidence type="ECO:0000259" key="8">
    <source>
        <dbReference type="PROSITE" id="PS50240"/>
    </source>
</evidence>
<dbReference type="GO" id="GO:0004252">
    <property type="term" value="F:serine-type endopeptidase activity"/>
    <property type="evidence" value="ECO:0007669"/>
    <property type="project" value="InterPro"/>
</dbReference>
<dbReference type="SUPFAM" id="SSF50494">
    <property type="entry name" value="Trypsin-like serine proteases"/>
    <property type="match status" value="1"/>
</dbReference>
<dbReference type="FunFam" id="2.40.10.10:FF:000054">
    <property type="entry name" value="Complement C1r subcomponent"/>
    <property type="match status" value="1"/>
</dbReference>
<evidence type="ECO:0000256" key="1">
    <source>
        <dbReference type="ARBA" id="ARBA00004613"/>
    </source>
</evidence>
<comment type="similarity">
    <text evidence="6">Belongs to the peptidase S1 family. CLIP subfamily.</text>
</comment>
<dbReference type="Gene3D" id="2.40.10.10">
    <property type="entry name" value="Trypsin-like serine proteases"/>
    <property type="match status" value="1"/>
</dbReference>
<dbReference type="EMBL" id="JACMRX010000001">
    <property type="protein sequence ID" value="KAF7996817.1"/>
    <property type="molecule type" value="Genomic_DNA"/>
</dbReference>
<dbReference type="PANTHER" id="PTHR24256">
    <property type="entry name" value="TRYPTASE-RELATED"/>
    <property type="match status" value="1"/>
</dbReference>
<evidence type="ECO:0000256" key="4">
    <source>
        <dbReference type="ARBA" id="ARBA00023157"/>
    </source>
</evidence>
<dbReference type="InterPro" id="IPR009003">
    <property type="entry name" value="Peptidase_S1_PA"/>
</dbReference>
<dbReference type="GO" id="GO:0006508">
    <property type="term" value="P:proteolysis"/>
    <property type="evidence" value="ECO:0007669"/>
    <property type="project" value="InterPro"/>
</dbReference>
<feature type="domain" description="Peptidase S1" evidence="8">
    <location>
        <begin position="27"/>
        <end position="277"/>
    </location>
</feature>
<dbReference type="AlphaFoldDB" id="A0A834Y4V1"/>
<dbReference type="GO" id="GO:0005576">
    <property type="term" value="C:extracellular region"/>
    <property type="evidence" value="ECO:0007669"/>
    <property type="project" value="UniProtKB-SubCell"/>
</dbReference>
<dbReference type="SMART" id="SM00020">
    <property type="entry name" value="Tryp_SPc"/>
    <property type="match status" value="1"/>
</dbReference>
<comment type="caution">
    <text evidence="9">The sequence shown here is derived from an EMBL/GenBank/DDBJ whole genome shotgun (WGS) entry which is preliminary data.</text>
</comment>
<evidence type="ECO:0000256" key="7">
    <source>
        <dbReference type="SAM" id="SignalP"/>
    </source>
</evidence>
<dbReference type="InterPro" id="IPR051487">
    <property type="entry name" value="Ser/Thr_Proteases_Immune/Dev"/>
</dbReference>
<dbReference type="InterPro" id="IPR033116">
    <property type="entry name" value="TRYPSIN_SER"/>
</dbReference>
<dbReference type="Pfam" id="PF00089">
    <property type="entry name" value="Trypsin"/>
    <property type="match status" value="1"/>
</dbReference>
<evidence type="ECO:0000256" key="2">
    <source>
        <dbReference type="ARBA" id="ARBA00022525"/>
    </source>
</evidence>
<feature type="chain" id="PRO_5032770100" description="Peptidase S1 domain-containing protein" evidence="7">
    <location>
        <begin position="19"/>
        <end position="291"/>
    </location>
</feature>
<keyword evidence="5" id="KW-0325">Glycoprotein</keyword>
<dbReference type="OrthoDB" id="6261922at2759"/>